<feature type="domain" description="DUF4461" evidence="2">
    <location>
        <begin position="194"/>
        <end position="491"/>
    </location>
</feature>
<evidence type="ECO:0008006" key="5">
    <source>
        <dbReference type="Google" id="ProtNLM"/>
    </source>
</evidence>
<feature type="domain" description="DUF4460" evidence="1">
    <location>
        <begin position="23"/>
        <end position="132"/>
    </location>
</feature>
<dbReference type="Pfam" id="PF14688">
    <property type="entry name" value="DUF4461"/>
    <property type="match status" value="1"/>
</dbReference>
<dbReference type="PANTHER" id="PTHR31596:SF1">
    <property type="entry name" value="T-CELL ACTIVATION INHIBITOR, MITOCHONDRIAL"/>
    <property type="match status" value="1"/>
</dbReference>
<evidence type="ECO:0000259" key="1">
    <source>
        <dbReference type="Pfam" id="PF14687"/>
    </source>
</evidence>
<organism evidence="3 4">
    <name type="scientific">Champsocephalus gunnari</name>
    <name type="common">Mackerel icefish</name>
    <dbReference type="NCBI Taxonomy" id="52237"/>
    <lineage>
        <taxon>Eukaryota</taxon>
        <taxon>Metazoa</taxon>
        <taxon>Chordata</taxon>
        <taxon>Craniata</taxon>
        <taxon>Vertebrata</taxon>
        <taxon>Euteleostomi</taxon>
        <taxon>Actinopterygii</taxon>
        <taxon>Neopterygii</taxon>
        <taxon>Teleostei</taxon>
        <taxon>Neoteleostei</taxon>
        <taxon>Acanthomorphata</taxon>
        <taxon>Eupercaria</taxon>
        <taxon>Perciformes</taxon>
        <taxon>Notothenioidei</taxon>
        <taxon>Channichthyidae</taxon>
        <taxon>Champsocephalus</taxon>
    </lineage>
</organism>
<comment type="caution">
    <text evidence="3">The sequence shown here is derived from an EMBL/GenBank/DDBJ whole genome shotgun (WGS) entry which is preliminary data.</text>
</comment>
<dbReference type="InterPro" id="IPR027986">
    <property type="entry name" value="TCAIM"/>
</dbReference>
<keyword evidence="4" id="KW-1185">Reference proteome</keyword>
<proteinExistence type="predicted"/>
<dbReference type="Pfam" id="PF14687">
    <property type="entry name" value="DUF4460"/>
    <property type="match status" value="1"/>
</dbReference>
<evidence type="ECO:0000313" key="4">
    <source>
        <dbReference type="Proteomes" id="UP001331515"/>
    </source>
</evidence>
<dbReference type="InterPro" id="IPR028031">
    <property type="entry name" value="DUF4460"/>
</dbReference>
<reference evidence="3 4" key="1">
    <citation type="journal article" date="2023" name="Mol. Biol. Evol.">
        <title>Genomics of Secondarily Temperate Adaptation in the Only Non-Antarctic Icefish.</title>
        <authorList>
            <person name="Rivera-Colon A.G."/>
            <person name="Rayamajhi N."/>
            <person name="Minhas B.F."/>
            <person name="Madrigal G."/>
            <person name="Bilyk K.T."/>
            <person name="Yoon V."/>
            <person name="Hune M."/>
            <person name="Gregory S."/>
            <person name="Cheng C.H.C."/>
            <person name="Catchen J.M."/>
        </authorList>
    </citation>
    <scope>NUCLEOTIDE SEQUENCE [LARGE SCALE GENOMIC DNA]</scope>
    <source>
        <tissue evidence="3">White muscle</tissue>
    </source>
</reference>
<dbReference type="InterPro" id="IPR027989">
    <property type="entry name" value="DUF4461"/>
</dbReference>
<evidence type="ECO:0000313" key="3">
    <source>
        <dbReference type="EMBL" id="KAK5922800.1"/>
    </source>
</evidence>
<gene>
    <name evidence="3" type="ORF">CgunFtcFv8_020035</name>
</gene>
<dbReference type="AlphaFoldDB" id="A0AAN8DML1"/>
<sequence length="492" mass="55788">MAVNSLLRCIRLLRKRVATHLAQQRALSGAEAVTALRPFYFAVHPDFFGQHPVEREVNETSLKRLNSYLDHLQKPGSHSVRPMKLTFYVRDTKDSSDVQPDLLASGFRSVSFTLHTYDVLSTVWNVLKSCSLPIEHMKDLKTSVETSKRPPEGGGLSTDLFDGIRATTASLDSKTLSRSCSRPGGWSPLSCCLWLRNNEPEATKKNTASLPLREELNRLKNELSRKLDLSDIRWQRSWGVAHRCSQLQSLSRLSQQDPGALRNLRGHTVMFADQSGLNASGHIMLGTMDVHQQWTKMFQQLPSYHSLLQQSDWLKERISLLLGGTQVVHKERLGPIQPITEHYSTLNTFHKSLISHRLRLHPRSMQGLSMSLENDRINPSLHEMGYFIIPATCDPPKLQVFLQSHAPEARQRTQRRNQLQAEEAAVVKLCLHNLSLSSLSKEPSLSSSQMIMCCNRLVEQRAPLMQGLHICVSQFYSVMQDGDLCVPWDWKS</sequence>
<evidence type="ECO:0000259" key="2">
    <source>
        <dbReference type="Pfam" id="PF14688"/>
    </source>
</evidence>
<dbReference type="Proteomes" id="UP001331515">
    <property type="component" value="Unassembled WGS sequence"/>
</dbReference>
<accession>A0AAN8DML1</accession>
<name>A0AAN8DML1_CHAGU</name>
<protein>
    <recommendedName>
        <fullName evidence="5">T-cell activation inhibitor, mitochondrial</fullName>
    </recommendedName>
</protein>
<dbReference type="GO" id="GO:0005739">
    <property type="term" value="C:mitochondrion"/>
    <property type="evidence" value="ECO:0007669"/>
    <property type="project" value="TreeGrafter"/>
</dbReference>
<dbReference type="PANTHER" id="PTHR31596">
    <property type="entry name" value="T-CELL ACTIVATION INHIBITOR, MITOCHONDRIAL"/>
    <property type="match status" value="1"/>
</dbReference>
<dbReference type="EMBL" id="JAURVH010001522">
    <property type="protein sequence ID" value="KAK5922800.1"/>
    <property type="molecule type" value="Genomic_DNA"/>
</dbReference>